<dbReference type="Proteomes" id="UP001501126">
    <property type="component" value="Unassembled WGS sequence"/>
</dbReference>
<keyword evidence="1" id="KW-0812">Transmembrane</keyword>
<evidence type="ECO:0000313" key="2">
    <source>
        <dbReference type="EMBL" id="GAA0874692.1"/>
    </source>
</evidence>
<sequence length="561" mass="64946">MNATRWYVSLVLLLVTFLFIQRDFDDAYNRPIIGDAKAYYAYLPALFIYQDFTYSFVDEIEDTYYLKDGSLSKDFKVRQPNGTYVNKTFPGAALFYLPFFLVAMVLSWLTGLPVDGYSVLFQWSIVAAHLFYFLAALVILDKFMALRGIAAKNRIASLLMVTLTTNVFFYMVYDHSVVHIFGFFGCSLLLFLTQKGKEQNSWKYVGYVGIVMAVMLLTRPTNAMMLFFVPLVYPLRELVPDLKREFGWREFPFHLFAVAAIVLFLAPLLWKIQTGNWIVYSYGDEKLNLLQPNLMNFLFSYKKGWLLWSPALILMLVGSLLWFMRRSRVSGFLFTGVLFSITYVFSSWWIWTYGMGMGQRTMIDYYPVLVWGMAGFLALLSKKAKIGVFAMMAFLAVINMVQAFQIHRFILVGGETTKETYWEHFLQLKTDPPKTIIPPDWSFVEEFWEKERVLLNDENHFSKSIELNSLPENPAFEVQVNLGGQNRKSSAMIVMSDQNGGWYHAEYPANFIYKTPRAVSYLFIPDKKLKLPVKCYIWNGDTSDEVLVEELKVSVYSMSAK</sequence>
<proteinExistence type="predicted"/>
<name>A0ABP3Y193_9FLAO</name>
<feature type="transmembrane region" description="Helical" evidence="1">
    <location>
        <begin position="386"/>
        <end position="404"/>
    </location>
</feature>
<feature type="transmembrane region" description="Helical" evidence="1">
    <location>
        <begin position="155"/>
        <end position="171"/>
    </location>
</feature>
<feature type="transmembrane region" description="Helical" evidence="1">
    <location>
        <begin position="253"/>
        <end position="270"/>
    </location>
</feature>
<protein>
    <recommendedName>
        <fullName evidence="4">Glycosyltransferase RgtA/B/C/D-like domain-containing protein</fullName>
    </recommendedName>
</protein>
<keyword evidence="1" id="KW-1133">Transmembrane helix</keyword>
<comment type="caution">
    <text evidence="2">The sequence shown here is derived from an EMBL/GenBank/DDBJ whole genome shotgun (WGS) entry which is preliminary data.</text>
</comment>
<keyword evidence="1" id="KW-0472">Membrane</keyword>
<gene>
    <name evidence="2" type="ORF">GCM10009118_11000</name>
</gene>
<feature type="transmembrane region" description="Helical" evidence="1">
    <location>
        <begin position="363"/>
        <end position="380"/>
    </location>
</feature>
<evidence type="ECO:0008006" key="4">
    <source>
        <dbReference type="Google" id="ProtNLM"/>
    </source>
</evidence>
<organism evidence="2 3">
    <name type="scientific">Wandonia haliotis</name>
    <dbReference type="NCBI Taxonomy" id="574963"/>
    <lineage>
        <taxon>Bacteria</taxon>
        <taxon>Pseudomonadati</taxon>
        <taxon>Bacteroidota</taxon>
        <taxon>Flavobacteriia</taxon>
        <taxon>Flavobacteriales</taxon>
        <taxon>Crocinitomicaceae</taxon>
        <taxon>Wandonia</taxon>
    </lineage>
</organism>
<keyword evidence="3" id="KW-1185">Reference proteome</keyword>
<evidence type="ECO:0000313" key="3">
    <source>
        <dbReference type="Proteomes" id="UP001501126"/>
    </source>
</evidence>
<accession>A0ABP3Y193</accession>
<feature type="transmembrane region" description="Helical" evidence="1">
    <location>
        <begin position="205"/>
        <end position="233"/>
    </location>
</feature>
<feature type="transmembrane region" description="Helical" evidence="1">
    <location>
        <begin position="305"/>
        <end position="324"/>
    </location>
</feature>
<feature type="transmembrane region" description="Helical" evidence="1">
    <location>
        <begin position="6"/>
        <end position="24"/>
    </location>
</feature>
<reference evidence="3" key="1">
    <citation type="journal article" date="2019" name="Int. J. Syst. Evol. Microbiol.">
        <title>The Global Catalogue of Microorganisms (GCM) 10K type strain sequencing project: providing services to taxonomists for standard genome sequencing and annotation.</title>
        <authorList>
            <consortium name="The Broad Institute Genomics Platform"/>
            <consortium name="The Broad Institute Genome Sequencing Center for Infectious Disease"/>
            <person name="Wu L."/>
            <person name="Ma J."/>
        </authorList>
    </citation>
    <scope>NUCLEOTIDE SEQUENCE [LARGE SCALE GENOMIC DNA]</scope>
    <source>
        <strain evidence="3">JCM 16083</strain>
    </source>
</reference>
<dbReference type="EMBL" id="BAAAFH010000003">
    <property type="protein sequence ID" value="GAA0874692.1"/>
    <property type="molecule type" value="Genomic_DNA"/>
</dbReference>
<dbReference type="RefSeq" id="WP_343785598.1">
    <property type="nucleotide sequence ID" value="NZ_BAAAFH010000003.1"/>
</dbReference>
<evidence type="ECO:0000256" key="1">
    <source>
        <dbReference type="SAM" id="Phobius"/>
    </source>
</evidence>
<feature type="transmembrane region" description="Helical" evidence="1">
    <location>
        <begin position="177"/>
        <end position="193"/>
    </location>
</feature>
<feature type="transmembrane region" description="Helical" evidence="1">
    <location>
        <begin position="88"/>
        <end position="109"/>
    </location>
</feature>
<feature type="transmembrane region" description="Helical" evidence="1">
    <location>
        <begin position="330"/>
        <end position="351"/>
    </location>
</feature>
<feature type="transmembrane region" description="Helical" evidence="1">
    <location>
        <begin position="121"/>
        <end position="143"/>
    </location>
</feature>